<sequence>MDVVLFPNKTWPETREYALISIHGEDAEEKAMQLSGSVMEGCKLVVVKAPGYIPQALPRVRRIPYGHTYPDRIVHPWRYENRNIGRAHSIPHGHTYPDHIVHPWKYEEWENRNKKKKTSK</sequence>
<name>A0A1J3GNK1_NOCCA</name>
<dbReference type="EMBL" id="GEVL01020933">
    <property type="protein sequence ID" value="JAU56408.1"/>
    <property type="molecule type" value="Transcribed_RNA"/>
</dbReference>
<dbReference type="AlphaFoldDB" id="A0A1J3GNK1"/>
<accession>A0A1J3GNK1</accession>
<protein>
    <submittedName>
        <fullName evidence="1">Uncharacterized protein</fullName>
    </submittedName>
</protein>
<evidence type="ECO:0000313" key="1">
    <source>
        <dbReference type="EMBL" id="JAU56408.1"/>
    </source>
</evidence>
<proteinExistence type="predicted"/>
<gene>
    <name evidence="1" type="ORF">LE_TR5402_c4_g1_i1_g.19266</name>
</gene>
<organism evidence="1">
    <name type="scientific">Noccaea caerulescens</name>
    <name type="common">Alpine penny-cress</name>
    <name type="synonym">Thlaspi caerulescens</name>
    <dbReference type="NCBI Taxonomy" id="107243"/>
    <lineage>
        <taxon>Eukaryota</taxon>
        <taxon>Viridiplantae</taxon>
        <taxon>Streptophyta</taxon>
        <taxon>Embryophyta</taxon>
        <taxon>Tracheophyta</taxon>
        <taxon>Spermatophyta</taxon>
        <taxon>Magnoliopsida</taxon>
        <taxon>eudicotyledons</taxon>
        <taxon>Gunneridae</taxon>
        <taxon>Pentapetalae</taxon>
        <taxon>rosids</taxon>
        <taxon>malvids</taxon>
        <taxon>Brassicales</taxon>
        <taxon>Brassicaceae</taxon>
        <taxon>Coluteocarpeae</taxon>
        <taxon>Noccaea</taxon>
    </lineage>
</organism>
<reference evidence="1" key="1">
    <citation type="submission" date="2016-07" db="EMBL/GenBank/DDBJ databases">
        <title>De novo transcriptome assembly of four accessions of the metal hyperaccumulator plant Noccaea caerulescens.</title>
        <authorList>
            <person name="Blande D."/>
            <person name="Halimaa P."/>
            <person name="Tervahauta A.I."/>
            <person name="Aarts M.G."/>
            <person name="Karenlampi S.O."/>
        </authorList>
    </citation>
    <scope>NUCLEOTIDE SEQUENCE</scope>
</reference>